<organism evidence="1 2">
    <name type="scientific">Halosquirtibacter laminarini</name>
    <dbReference type="NCBI Taxonomy" id="3374600"/>
    <lineage>
        <taxon>Bacteria</taxon>
        <taxon>Pseudomonadati</taxon>
        <taxon>Bacteroidota</taxon>
        <taxon>Bacteroidia</taxon>
        <taxon>Marinilabiliales</taxon>
        <taxon>Prolixibacteraceae</taxon>
        <taxon>Halosquirtibacter</taxon>
    </lineage>
</organism>
<sequence>MRYLFLCCIFLSSLISLFAFDVKGLLKSSSGESIPYATIYVSSINQGTTTNIDGQFILSLPSKKRYKALIRCLGYKSKTIVISPSQNDSIFVVLDEEKVQISEVSVINGEDPAYDIMRKTIGLREKHLTEINFYKANIYLRGTVSFSKVSKLMSYQIKKREGIKIKKGDVFVDESYRQVIFNAPDSYKQKVIQHKSSLPMDFELPIKEFLGASIYQPSIEIMISPFSPSAFRHYRFRYEGFFYEGDYSVNIVKVIPRKSSKQLYSGKVYIVDGLWCIHSLDLSFDTPVGVVQMKQNFHEIKNNVWLPVDHHYSFEGGALGIKGDVKYVANIRYLDVSLNKIYHPKEENVTVADVDNSSELDVPQKNERDLNIENKSSQSIAKIESSSVVHSPIQKRDHAELIAARSFDISSYQTMPLDSFRSVPLTSREENSLQKAKNIPEFKGDRVGDLVSNSNNSFLKKSYDFLSGTTYYKNDSLFRVKSPNMISISSLVYNPVDQFAYHLTSEFAILKEKQEQFVIKPMIGYSFGLDKIDWNLKMKLNYTDNSSLNFEGGEVTRDFNRYTINPLTNSITSFFFGKNYKKYYRDRSYMLSHYTFSKSKWRNTIHVKYNQLEQVINSIESNPFGKHFDSNISDGYYITSKSYESQDFIEVGTKFGVFMNFLDNKNQSQYRTLRVYPPYLTASYNYIFSPVNNYNVHSLEFNVYQKIKTSPSSWIRFDLNGGKMFGDTEMLHLSRYFNYEIQPVPLRLDNQYFSFYNADGYSFASNDSYLKSKFIYRTPYLLLKYLPFLSSSLSREEISCGVIYTPREQYYEASYAFTELLFLFDIYVTSSFNSNGFDHLGVSLVIDL</sequence>
<proteinExistence type="predicted"/>
<dbReference type="Proteomes" id="UP000826212">
    <property type="component" value="Chromosome"/>
</dbReference>
<evidence type="ECO:0000313" key="1">
    <source>
        <dbReference type="EMBL" id="QZE14718.1"/>
    </source>
</evidence>
<dbReference type="EMBL" id="CP081303">
    <property type="protein sequence ID" value="QZE14718.1"/>
    <property type="molecule type" value="Genomic_DNA"/>
</dbReference>
<reference evidence="1" key="1">
    <citation type="submission" date="2021-08" db="EMBL/GenBank/DDBJ databases">
        <title>Novel anaerobic bacterium isolated from sea squirt in East Sea, Republic of Korea.</title>
        <authorList>
            <person name="Nguyen T.H."/>
            <person name="Li Z."/>
            <person name="Lee Y.-J."/>
            <person name="Ko J."/>
            <person name="Kim S.-G."/>
        </authorList>
    </citation>
    <scope>NUCLEOTIDE SEQUENCE</scope>
    <source>
        <strain evidence="1">KCTC 25031</strain>
    </source>
</reference>
<accession>A0AC61NGG5</accession>
<gene>
    <name evidence="1" type="ORF">K4L44_02325</name>
</gene>
<evidence type="ECO:0000313" key="2">
    <source>
        <dbReference type="Proteomes" id="UP000826212"/>
    </source>
</evidence>
<keyword evidence="2" id="KW-1185">Reference proteome</keyword>
<protein>
    <submittedName>
        <fullName evidence="1">DUF5686 and carboxypeptidase regulatory-like domain-containing protein</fullName>
    </submittedName>
</protein>
<name>A0AC61NGG5_9BACT</name>